<dbReference type="Proteomes" id="UP001303046">
    <property type="component" value="Unassembled WGS sequence"/>
</dbReference>
<comment type="caution">
    <text evidence="6">The sequence shown here is derived from an EMBL/GenBank/DDBJ whole genome shotgun (WGS) entry which is preliminary data.</text>
</comment>
<organism evidence="6 7">
    <name type="scientific">Necator americanus</name>
    <name type="common">Human hookworm</name>
    <dbReference type="NCBI Taxonomy" id="51031"/>
    <lineage>
        <taxon>Eukaryota</taxon>
        <taxon>Metazoa</taxon>
        <taxon>Ecdysozoa</taxon>
        <taxon>Nematoda</taxon>
        <taxon>Chromadorea</taxon>
        <taxon>Rhabditida</taxon>
        <taxon>Rhabditina</taxon>
        <taxon>Rhabditomorpha</taxon>
        <taxon>Strongyloidea</taxon>
        <taxon>Ancylostomatidae</taxon>
        <taxon>Bunostominae</taxon>
        <taxon>Necator</taxon>
    </lineage>
</organism>
<accession>A0ABR1EVY0</accession>
<feature type="coiled-coil region" evidence="3">
    <location>
        <begin position="156"/>
        <end position="183"/>
    </location>
</feature>
<dbReference type="InterPro" id="IPR039008">
    <property type="entry name" value="IF_rod_dom"/>
</dbReference>
<dbReference type="InterPro" id="IPR036415">
    <property type="entry name" value="Lamin_tail_dom_sf"/>
</dbReference>
<dbReference type="EMBL" id="JAVFWL010000006">
    <property type="protein sequence ID" value="KAK6766819.1"/>
    <property type="molecule type" value="Genomic_DNA"/>
</dbReference>
<feature type="region of interest" description="Disordered" evidence="4">
    <location>
        <begin position="495"/>
        <end position="541"/>
    </location>
</feature>
<dbReference type="InterPro" id="IPR001322">
    <property type="entry name" value="Lamin_tail_dom"/>
</dbReference>
<reference evidence="6 7" key="1">
    <citation type="submission" date="2023-08" db="EMBL/GenBank/DDBJ databases">
        <title>A Necator americanus chromosomal reference genome.</title>
        <authorList>
            <person name="Ilik V."/>
            <person name="Petrzelkova K.J."/>
            <person name="Pardy F."/>
            <person name="Fuh T."/>
            <person name="Niatou-Singa F.S."/>
            <person name="Gouil Q."/>
            <person name="Baker L."/>
            <person name="Ritchie M.E."/>
            <person name="Jex A.R."/>
            <person name="Gazzola D."/>
            <person name="Li H."/>
            <person name="Toshio Fujiwara R."/>
            <person name="Zhan B."/>
            <person name="Aroian R.V."/>
            <person name="Pafco B."/>
            <person name="Schwarz E.M."/>
        </authorList>
    </citation>
    <scope>NUCLEOTIDE SEQUENCE [LARGE SCALE GENOMIC DNA]</scope>
    <source>
        <strain evidence="6 7">Aroian</strain>
        <tissue evidence="6">Whole animal</tissue>
    </source>
</reference>
<dbReference type="Pfam" id="PF00038">
    <property type="entry name" value="Filament"/>
    <property type="match status" value="1"/>
</dbReference>
<feature type="compositionally biased region" description="Polar residues" evidence="4">
    <location>
        <begin position="523"/>
        <end position="538"/>
    </location>
</feature>
<evidence type="ECO:0000313" key="7">
    <source>
        <dbReference type="Proteomes" id="UP001303046"/>
    </source>
</evidence>
<evidence type="ECO:0000259" key="5">
    <source>
        <dbReference type="PROSITE" id="PS51841"/>
    </source>
</evidence>
<evidence type="ECO:0000256" key="3">
    <source>
        <dbReference type="SAM" id="Coils"/>
    </source>
</evidence>
<evidence type="ECO:0000313" key="6">
    <source>
        <dbReference type="EMBL" id="KAK6766819.1"/>
    </source>
</evidence>
<name>A0ABR1EVY0_NECAM</name>
<feature type="coiled-coil region" evidence="3">
    <location>
        <begin position="279"/>
        <end position="306"/>
    </location>
</feature>
<proteinExistence type="predicted"/>
<evidence type="ECO:0000256" key="4">
    <source>
        <dbReference type="SAM" id="MobiDB-lite"/>
    </source>
</evidence>
<feature type="region of interest" description="Disordered" evidence="4">
    <location>
        <begin position="1"/>
        <end position="29"/>
    </location>
</feature>
<evidence type="ECO:0000256" key="1">
    <source>
        <dbReference type="ARBA" id="ARBA00022754"/>
    </source>
</evidence>
<sequence length="732" mass="81266">MIRNDVEYRTGGSHIESHSEVRSTTSRSEAHTIRQIRVAENHEIGTLNDRHADYISEVRFLQAVHRKLKLRLDQWMKYQKPSYLTGSISETVIGSAETKIRYDAEAEKIPSLNIELNNTRSRYESALRGRDLAAEDSLLVRLCDVRSQICLAKGRGKVIQEECQRLRNENQKLIDDIASQRQIFDRETQERYSYERRARPLLQECEDLLRKCKMETATIPGYSFDDIEKDRKHFREGIAASMGDIRRQYDILASTVNSEMEQWYKEQVVGIDIKQREDASSYKKKLEDLRAELVAVRTQLAHLEERNRLLTSLIGDFEDAREQEQKISDSCMQEEETNIKRLIERYNDLLSAPTARDEKYSVATLRVEILRYRELLDSVGPRSNRDISSILRSAFEKMDSRVGVRRTSTHESTGIGSGAVQIGGGVSTTYGGGGLTQTYSATKTTYTYSSGTSQIGGGVTSQAHVVGGATIGSGATSHGGSVGYAGATSHTHIGGGATSQTYGGGSSSHTHIGGGATSHTYQERATSQGQIGTGATSDSRSETGAVVMPHIGQGVAAQDITSDGSAWSSKQYTWTDRKQPTVVSTIDYTIRDERDPAQRSGADHEYTMQRSAQGNVSISKVAHDGSYVIIENTSMDIDQHIGEWTLRSTSSSLKQVSYTFPRGFTLAPQTTVQVFARGKGEHNPPHTVVCEADSTFATGDDLDIYLYDNNGQERARLNQRSFFRSGATLSTF</sequence>
<feature type="compositionally biased region" description="Gly residues" evidence="4">
    <location>
        <begin position="495"/>
        <end position="516"/>
    </location>
</feature>
<dbReference type="SUPFAM" id="SSF74853">
    <property type="entry name" value="Lamin A/C globular tail domain"/>
    <property type="match status" value="1"/>
</dbReference>
<keyword evidence="1" id="KW-0403">Intermediate filament</keyword>
<dbReference type="Gene3D" id="1.20.5.500">
    <property type="entry name" value="Single helix bin"/>
    <property type="match status" value="1"/>
</dbReference>
<protein>
    <recommendedName>
        <fullName evidence="5">LTD domain-containing protein</fullName>
    </recommendedName>
</protein>
<dbReference type="Pfam" id="PF00932">
    <property type="entry name" value="LTD"/>
    <property type="match status" value="1"/>
</dbReference>
<dbReference type="PANTHER" id="PTHR45721">
    <property type="entry name" value="LAMIN DM0-RELATED"/>
    <property type="match status" value="1"/>
</dbReference>
<evidence type="ECO:0000256" key="2">
    <source>
        <dbReference type="ARBA" id="ARBA00023054"/>
    </source>
</evidence>
<dbReference type="PROSITE" id="PS51841">
    <property type="entry name" value="LTD"/>
    <property type="match status" value="1"/>
</dbReference>
<gene>
    <name evidence="6" type="primary">Necator_chrX.g26392</name>
    <name evidence="6" type="ORF">RB195_026225</name>
</gene>
<dbReference type="PANTHER" id="PTHR45721:SF12">
    <property type="entry name" value="INTERMEDIATE FILAMENT PROTEIN IFA-1"/>
    <property type="match status" value="1"/>
</dbReference>
<feature type="domain" description="LTD" evidence="5">
    <location>
        <begin position="604"/>
        <end position="721"/>
    </location>
</feature>
<dbReference type="Gene3D" id="2.60.40.1260">
    <property type="entry name" value="Lamin Tail domain"/>
    <property type="match status" value="1"/>
</dbReference>
<keyword evidence="7" id="KW-1185">Reference proteome</keyword>
<keyword evidence="2 3" id="KW-0175">Coiled coil</keyword>